<proteinExistence type="predicted"/>
<name>A0A098B6F9_DESHA</name>
<evidence type="ECO:0000313" key="1">
    <source>
        <dbReference type="EMBL" id="CDX03461.1"/>
    </source>
</evidence>
<accession>A0A098B6F9</accession>
<gene>
    <name evidence="1" type="ORF">DPCES_3575</name>
</gene>
<dbReference type="RefSeq" id="WP_208926041.1">
    <property type="nucleotide sequence ID" value="NZ_LK996017.1"/>
</dbReference>
<dbReference type="AlphaFoldDB" id="A0A098B6F9"/>
<protein>
    <submittedName>
        <fullName evidence="1">Uncharacterized protein</fullName>
    </submittedName>
</protein>
<dbReference type="PATRIC" id="fig|49338.4.peg.3839"/>
<dbReference type="EMBL" id="LK996017">
    <property type="protein sequence ID" value="CDX03461.1"/>
    <property type="molecule type" value="Genomic_DNA"/>
</dbReference>
<sequence>MQTNLRDPELDEELAGILSAISIVSRRLARKLLTLQHQDAIKEGGEADEQDE</sequence>
<organism evidence="1">
    <name type="scientific">Desulfitobacterium hafniense</name>
    <name type="common">Desulfitobacterium frappieri</name>
    <dbReference type="NCBI Taxonomy" id="49338"/>
    <lineage>
        <taxon>Bacteria</taxon>
        <taxon>Bacillati</taxon>
        <taxon>Bacillota</taxon>
        <taxon>Clostridia</taxon>
        <taxon>Eubacteriales</taxon>
        <taxon>Desulfitobacteriaceae</taxon>
        <taxon>Desulfitobacterium</taxon>
    </lineage>
</organism>
<reference evidence="1" key="1">
    <citation type="submission" date="2014-07" db="EMBL/GenBank/DDBJ databases">
        <authorList>
            <person name="Hornung V.Bastian."/>
        </authorList>
    </citation>
    <scope>NUCLEOTIDE SEQUENCE</scope>
    <source>
        <strain evidence="1">PCE-S</strain>
    </source>
</reference>